<dbReference type="InterPro" id="IPR029044">
    <property type="entry name" value="Nucleotide-diphossugar_trans"/>
</dbReference>
<comment type="caution">
    <text evidence="2">The sequence shown here is derived from an EMBL/GenBank/DDBJ whole genome shotgun (WGS) entry which is preliminary data.</text>
</comment>
<evidence type="ECO:0000313" key="3">
    <source>
        <dbReference type="Proteomes" id="UP000632774"/>
    </source>
</evidence>
<gene>
    <name evidence="2" type="ORF">IRJ18_06055</name>
</gene>
<dbReference type="PANTHER" id="PTHR43179">
    <property type="entry name" value="RHAMNOSYLTRANSFERASE WBBL"/>
    <property type="match status" value="1"/>
</dbReference>
<dbReference type="PANTHER" id="PTHR43179:SF7">
    <property type="entry name" value="RHAMNOSYLTRANSFERASE WBBL"/>
    <property type="match status" value="1"/>
</dbReference>
<name>A0ABR9XFH0_9SPHI</name>
<keyword evidence="3" id="KW-1185">Reference proteome</keyword>
<dbReference type="Proteomes" id="UP000632774">
    <property type="component" value="Unassembled WGS sequence"/>
</dbReference>
<dbReference type="Pfam" id="PF00535">
    <property type="entry name" value="Glycos_transf_2"/>
    <property type="match status" value="1"/>
</dbReference>
<evidence type="ECO:0000259" key="1">
    <source>
        <dbReference type="Pfam" id="PF00535"/>
    </source>
</evidence>
<organism evidence="2 3">
    <name type="scientific">Mucilaginibacter boryungensis</name>
    <dbReference type="NCBI Taxonomy" id="768480"/>
    <lineage>
        <taxon>Bacteria</taxon>
        <taxon>Pseudomonadati</taxon>
        <taxon>Bacteroidota</taxon>
        <taxon>Sphingobacteriia</taxon>
        <taxon>Sphingobacteriales</taxon>
        <taxon>Sphingobacteriaceae</taxon>
        <taxon>Mucilaginibacter</taxon>
    </lineage>
</organism>
<dbReference type="CDD" id="cd04186">
    <property type="entry name" value="GT_2_like_c"/>
    <property type="match status" value="1"/>
</dbReference>
<evidence type="ECO:0000313" key="2">
    <source>
        <dbReference type="EMBL" id="MBE9665917.1"/>
    </source>
</evidence>
<accession>A0ABR9XFH0</accession>
<sequence>MKLSIIIVNYNVCVLLRQALNTLTRACAGIQHEIFVVDNASSDNSVSMVRKEFPEVKLIANNKNIGFSKANNQALAQAEGEYVLLINPDTITKKDTLEKTIEFMEKHPVAGGVSVRMINPMGDFLPESKRGLTPQWATFFRLTGLSKMLSKSRLYDRTHKYWIDEFETAEVDIINAAFMLMRKSVLDRTGYLDERFFMYGEDIDLSYRIRQAGFKNYYFPKTYIIHFKEQSVRKYSWQYIKNYYGAMFIFAGKYLLKMPRLQLKGMGAIYQPSYEVER</sequence>
<dbReference type="SUPFAM" id="SSF53448">
    <property type="entry name" value="Nucleotide-diphospho-sugar transferases"/>
    <property type="match status" value="1"/>
</dbReference>
<dbReference type="RefSeq" id="WP_194105298.1">
    <property type="nucleotide sequence ID" value="NZ_JADFFM010000001.1"/>
</dbReference>
<protein>
    <submittedName>
        <fullName evidence="2">Glycosyltransferase family 2 protein</fullName>
    </submittedName>
</protein>
<dbReference type="Gene3D" id="3.90.550.10">
    <property type="entry name" value="Spore Coat Polysaccharide Biosynthesis Protein SpsA, Chain A"/>
    <property type="match status" value="1"/>
</dbReference>
<proteinExistence type="predicted"/>
<reference evidence="2 3" key="1">
    <citation type="submission" date="2020-10" db="EMBL/GenBank/DDBJ databases">
        <title>Mucilaginibacter mali sp. nov., isolated from rhizosphere soil of apple orchard.</title>
        <authorList>
            <person name="Lee J.-S."/>
            <person name="Kim H.S."/>
            <person name="Kim J.-S."/>
        </authorList>
    </citation>
    <scope>NUCLEOTIDE SEQUENCE [LARGE SCALE GENOMIC DNA]</scope>
    <source>
        <strain evidence="2 3">KCTC 23157</strain>
    </source>
</reference>
<feature type="domain" description="Glycosyltransferase 2-like" evidence="1">
    <location>
        <begin position="4"/>
        <end position="130"/>
    </location>
</feature>
<dbReference type="EMBL" id="JADFFM010000001">
    <property type="protein sequence ID" value="MBE9665917.1"/>
    <property type="molecule type" value="Genomic_DNA"/>
</dbReference>
<dbReference type="InterPro" id="IPR001173">
    <property type="entry name" value="Glyco_trans_2-like"/>
</dbReference>